<organism evidence="1 2">
    <name type="scientific">Enterococcus florum</name>
    <dbReference type="NCBI Taxonomy" id="2480627"/>
    <lineage>
        <taxon>Bacteria</taxon>
        <taxon>Bacillati</taxon>
        <taxon>Bacillota</taxon>
        <taxon>Bacilli</taxon>
        <taxon>Lactobacillales</taxon>
        <taxon>Enterococcaceae</taxon>
        <taxon>Enterococcus</taxon>
    </lineage>
</organism>
<accession>A0A4P5P512</accession>
<dbReference type="RefSeq" id="WP_146621255.1">
    <property type="nucleotide sequence ID" value="NZ_BJCC01000006.1"/>
</dbReference>
<evidence type="ECO:0000313" key="1">
    <source>
        <dbReference type="EMBL" id="GCF92760.1"/>
    </source>
</evidence>
<dbReference type="EMBL" id="BJCC01000006">
    <property type="protein sequence ID" value="GCF92760.1"/>
    <property type="molecule type" value="Genomic_DNA"/>
</dbReference>
<dbReference type="OrthoDB" id="2191355at2"/>
<keyword evidence="2" id="KW-1185">Reference proteome</keyword>
<reference evidence="2" key="1">
    <citation type="submission" date="2019-02" db="EMBL/GenBank/DDBJ databases">
        <title>Draft genome sequence of Enterococcus sp. Gos25-1.</title>
        <authorList>
            <person name="Tanaka N."/>
            <person name="Shiwa Y."/>
            <person name="Fujita N."/>
        </authorList>
    </citation>
    <scope>NUCLEOTIDE SEQUENCE [LARGE SCALE GENOMIC DNA]</scope>
    <source>
        <strain evidence="2">Gos25-1</strain>
    </source>
</reference>
<comment type="caution">
    <text evidence="1">The sequence shown here is derived from an EMBL/GenBank/DDBJ whole genome shotgun (WGS) entry which is preliminary data.</text>
</comment>
<sequence>MTTEFEERMQQLHAAYKEFSPEERKYLLQQIKRNNFLLFRKTERIKHDLLRMEARRAQLSLDENSEELSQLEDKIIAKKTVFLKCLAEARTKCQGRQ</sequence>
<gene>
    <name evidence="1" type="ORF">NRIC_06510</name>
</gene>
<evidence type="ECO:0008006" key="3">
    <source>
        <dbReference type="Google" id="ProtNLM"/>
    </source>
</evidence>
<protein>
    <recommendedName>
        <fullName evidence="3">DUF465 domain-containing protein</fullName>
    </recommendedName>
</protein>
<name>A0A4P5P512_9ENTE</name>
<evidence type="ECO:0000313" key="2">
    <source>
        <dbReference type="Proteomes" id="UP000290567"/>
    </source>
</evidence>
<dbReference type="AlphaFoldDB" id="A0A4P5P512"/>
<dbReference type="Proteomes" id="UP000290567">
    <property type="component" value="Unassembled WGS sequence"/>
</dbReference>
<proteinExistence type="predicted"/>